<feature type="domain" description="Glutaredoxin" evidence="2">
    <location>
        <begin position="54"/>
        <end position="102"/>
    </location>
</feature>
<evidence type="ECO:0000259" key="2">
    <source>
        <dbReference type="Pfam" id="PF00462"/>
    </source>
</evidence>
<evidence type="ECO:0000313" key="3">
    <source>
        <dbReference type="EMBL" id="CAD7239968.1"/>
    </source>
</evidence>
<name>A0A7R8X575_9CRUS</name>
<evidence type="ECO:0000256" key="1">
    <source>
        <dbReference type="ARBA" id="ARBA00002549"/>
    </source>
</evidence>
<evidence type="ECO:0000313" key="4">
    <source>
        <dbReference type="Proteomes" id="UP000677054"/>
    </source>
</evidence>
<dbReference type="PANTHER" id="PTHR12782">
    <property type="entry name" value="MICROSOMAL PROSTAGLANDIN E SYNTHASE-2"/>
    <property type="match status" value="1"/>
</dbReference>
<dbReference type="EMBL" id="CAJPEV010000001">
    <property type="protein sequence ID" value="CAG0878482.1"/>
    <property type="molecule type" value="Genomic_DNA"/>
</dbReference>
<dbReference type="Gene3D" id="6.20.200.30">
    <property type="match status" value="1"/>
</dbReference>
<reference evidence="3" key="1">
    <citation type="submission" date="2020-11" db="EMBL/GenBank/DDBJ databases">
        <authorList>
            <person name="Tran Van P."/>
        </authorList>
    </citation>
    <scope>NUCLEOTIDE SEQUENCE</scope>
</reference>
<keyword evidence="4" id="KW-1185">Reference proteome</keyword>
<dbReference type="GO" id="GO:0005739">
    <property type="term" value="C:mitochondrion"/>
    <property type="evidence" value="ECO:0007669"/>
    <property type="project" value="TreeGrafter"/>
</dbReference>
<dbReference type="GO" id="GO:0050220">
    <property type="term" value="F:prostaglandin-E synthase activity"/>
    <property type="evidence" value="ECO:0007669"/>
    <property type="project" value="TreeGrafter"/>
</dbReference>
<dbReference type="PANTHER" id="PTHR12782:SF5">
    <property type="entry name" value="PROSTAGLANDIN E SYNTHASE 2"/>
    <property type="match status" value="1"/>
</dbReference>
<dbReference type="Proteomes" id="UP000677054">
    <property type="component" value="Unassembled WGS sequence"/>
</dbReference>
<dbReference type="InterPro" id="IPR011767">
    <property type="entry name" value="GLR_AS"/>
</dbReference>
<dbReference type="EMBL" id="LR899518">
    <property type="protein sequence ID" value="CAD7239968.1"/>
    <property type="molecule type" value="Genomic_DNA"/>
</dbReference>
<comment type="function">
    <text evidence="1">Has a glutathione-disulfide oxidoreductase activity in the presence of NADPH and glutathione reductase. Reduces low molecular weight disulfides and proteins.</text>
</comment>
<dbReference type="InterPro" id="IPR002109">
    <property type="entry name" value="Glutaredoxin"/>
</dbReference>
<dbReference type="AlphaFoldDB" id="A0A7R8X575"/>
<dbReference type="OrthoDB" id="423541at2759"/>
<proteinExistence type="predicted"/>
<dbReference type="InterPro" id="IPR036249">
    <property type="entry name" value="Thioredoxin-like_sf"/>
</dbReference>
<dbReference type="PROSITE" id="PS51354">
    <property type="entry name" value="GLUTAREDOXIN_2"/>
    <property type="match status" value="1"/>
</dbReference>
<gene>
    <name evidence="3" type="ORF">DSTB1V02_LOCUS7</name>
</gene>
<organism evidence="3">
    <name type="scientific">Darwinula stevensoni</name>
    <dbReference type="NCBI Taxonomy" id="69355"/>
    <lineage>
        <taxon>Eukaryota</taxon>
        <taxon>Metazoa</taxon>
        <taxon>Ecdysozoa</taxon>
        <taxon>Arthropoda</taxon>
        <taxon>Crustacea</taxon>
        <taxon>Oligostraca</taxon>
        <taxon>Ostracoda</taxon>
        <taxon>Podocopa</taxon>
        <taxon>Podocopida</taxon>
        <taxon>Darwinulocopina</taxon>
        <taxon>Darwinuloidea</taxon>
        <taxon>Darwinulidae</taxon>
        <taxon>Darwinula</taxon>
    </lineage>
</organism>
<dbReference type="SUPFAM" id="SSF52833">
    <property type="entry name" value="Thioredoxin-like"/>
    <property type="match status" value="1"/>
</dbReference>
<accession>A0A7R8X575</accession>
<dbReference type="Gene3D" id="3.40.30.10">
    <property type="entry name" value="Glutaredoxin"/>
    <property type="match status" value="1"/>
</dbReference>
<sequence>MGAYVTYQEYLKIRKPIMNTPTGCEFFLDKGAVPEHQISRVVSCDADPLGIQLTLYQYQSCPFCCKVRAFLDYYGLPYNVIEVNPVFRQQMTWSKWKKVPVLLASSDNGFYQLNDSSMIISSIMSLLHDKKKDLHELTKCFPYVSYMKEDGKEVTEILNKYNLMFQDAPVDRTKDYLM</sequence>
<dbReference type="PROSITE" id="PS00195">
    <property type="entry name" value="GLUTAREDOXIN_1"/>
    <property type="match status" value="1"/>
</dbReference>
<protein>
    <recommendedName>
        <fullName evidence="2">Glutaredoxin domain-containing protein</fullName>
    </recommendedName>
</protein>
<dbReference type="Pfam" id="PF00462">
    <property type="entry name" value="Glutaredoxin"/>
    <property type="match status" value="1"/>
</dbReference>